<dbReference type="AlphaFoldDB" id="Q0QKB6"/>
<dbReference type="EC" id="4.2.1.96" evidence="3"/>
<proteinExistence type="inferred from homology"/>
<organism evidence="5">
    <name type="scientific">uncultured marine type-A Synechococcus GOM 4P21</name>
    <dbReference type="NCBI Taxonomy" id="364153"/>
    <lineage>
        <taxon>Bacteria</taxon>
        <taxon>Bacillati</taxon>
        <taxon>Cyanobacteriota</taxon>
        <taxon>Cyanophyceae</taxon>
        <taxon>Synechococcales</taxon>
        <taxon>Synechococcaceae</taxon>
        <taxon>Synechococcus</taxon>
        <taxon>environmental samples</taxon>
    </lineage>
</organism>
<comment type="catalytic activity">
    <reaction evidence="1">
        <text>(4aS,6R)-4a-hydroxy-L-erythro-5,6,7,8-tetrahydrobiopterin = (6R)-L-erythro-6,7-dihydrobiopterin + H2O</text>
        <dbReference type="Rhea" id="RHEA:11920"/>
        <dbReference type="ChEBI" id="CHEBI:15377"/>
        <dbReference type="ChEBI" id="CHEBI:15642"/>
        <dbReference type="ChEBI" id="CHEBI:43120"/>
        <dbReference type="EC" id="4.2.1.96"/>
    </reaction>
</comment>
<evidence type="ECO:0000256" key="2">
    <source>
        <dbReference type="ARBA" id="ARBA00006472"/>
    </source>
</evidence>
<evidence type="ECO:0000256" key="1">
    <source>
        <dbReference type="ARBA" id="ARBA00001554"/>
    </source>
</evidence>
<dbReference type="CDD" id="cd00488">
    <property type="entry name" value="PCD_DCoH"/>
    <property type="match status" value="1"/>
</dbReference>
<name>Q0QKB6_9SYNE</name>
<sequence>MDQWQERKRPVCLERRFEFDSYSATRDFLDRLGEHSEAAQRFPDISFGRTYVNITLRPGDEGDDPQLSESDRAFAAQIDGLLG</sequence>
<evidence type="ECO:0000256" key="4">
    <source>
        <dbReference type="ARBA" id="ARBA00023239"/>
    </source>
</evidence>
<dbReference type="EMBL" id="DQ325542">
    <property type="protein sequence ID" value="ABD96413.1"/>
    <property type="molecule type" value="Genomic_DNA"/>
</dbReference>
<dbReference type="SUPFAM" id="SSF55248">
    <property type="entry name" value="PCD-like"/>
    <property type="match status" value="1"/>
</dbReference>
<keyword evidence="4" id="KW-0456">Lyase</keyword>
<accession>Q0QKB6</accession>
<dbReference type="Gene3D" id="3.30.1360.20">
    <property type="entry name" value="Transcriptional coactivator/pterin dehydratase"/>
    <property type="match status" value="1"/>
</dbReference>
<evidence type="ECO:0000313" key="5">
    <source>
        <dbReference type="EMBL" id="ABD96413.1"/>
    </source>
</evidence>
<dbReference type="InterPro" id="IPR001533">
    <property type="entry name" value="Pterin_deHydtase"/>
</dbReference>
<comment type="similarity">
    <text evidence="2">Belongs to the pterin-4-alpha-carbinolamine dehydratase family.</text>
</comment>
<evidence type="ECO:0000256" key="3">
    <source>
        <dbReference type="ARBA" id="ARBA00013252"/>
    </source>
</evidence>
<dbReference type="GO" id="GO:0006729">
    <property type="term" value="P:tetrahydrobiopterin biosynthetic process"/>
    <property type="evidence" value="ECO:0007669"/>
    <property type="project" value="InterPro"/>
</dbReference>
<dbReference type="InterPro" id="IPR036428">
    <property type="entry name" value="PCD_sf"/>
</dbReference>
<dbReference type="Pfam" id="PF01329">
    <property type="entry name" value="Pterin_4a"/>
    <property type="match status" value="1"/>
</dbReference>
<protein>
    <recommendedName>
        <fullName evidence="3">4a-hydroxytetrahydrobiopterin dehydratase</fullName>
        <ecNumber evidence="3">4.2.1.96</ecNumber>
    </recommendedName>
</protein>
<reference evidence="5" key="1">
    <citation type="journal article" date="2006" name="Mar. Ecol. Prog. Ser.">
        <title>Gene diversity and organization in rbcL-containing genome fragments from uncultivated Synechococcus in the Gulf of Mexico.</title>
        <authorList>
            <person name="John D.E."/>
            <person name="Wawrik B."/>
            <person name="Tabita F.R."/>
            <person name="Paul J.H."/>
        </authorList>
    </citation>
    <scope>NUCLEOTIDE SEQUENCE</scope>
</reference>
<dbReference type="GO" id="GO:0008124">
    <property type="term" value="F:4-alpha-hydroxytetrahydrobiopterin dehydratase activity"/>
    <property type="evidence" value="ECO:0007669"/>
    <property type="project" value="UniProtKB-EC"/>
</dbReference>